<dbReference type="InterPro" id="IPR036397">
    <property type="entry name" value="RNaseH_sf"/>
</dbReference>
<comment type="caution">
    <text evidence="5">The sequence shown here is derived from an EMBL/GenBank/DDBJ whole genome shotgun (WGS) entry which is preliminary data.</text>
</comment>
<reference evidence="5" key="1">
    <citation type="journal article" date="2022" name="Int. J. Mol. Sci.">
        <title>Draft Genome of Tanacetum Coccineum: Genomic Comparison of Closely Related Tanacetum-Family Plants.</title>
        <authorList>
            <person name="Yamashiro T."/>
            <person name="Shiraishi A."/>
            <person name="Nakayama K."/>
            <person name="Satake H."/>
        </authorList>
    </citation>
    <scope>NUCLEOTIDE SEQUENCE</scope>
</reference>
<dbReference type="SUPFAM" id="SSF53098">
    <property type="entry name" value="Ribonuclease H-like"/>
    <property type="match status" value="1"/>
</dbReference>
<dbReference type="EMBL" id="BQNB010019732">
    <property type="protein sequence ID" value="GJT88458.1"/>
    <property type="molecule type" value="Genomic_DNA"/>
</dbReference>
<dbReference type="Proteomes" id="UP001151760">
    <property type="component" value="Unassembled WGS sequence"/>
</dbReference>
<sequence>MIDQSIFTVALYKAKVKKHNGSWRMCVDFKDLNKSCPQDGYPIPEIDWKVKSFCGYPLKCFLDAYKGYHQIKMAKEDEEKIAFITSQGIFCYTKMPFGLKNAEATYQRLVDKAFQKHIGCKLEVYINDLVIKSHMKEVIIRDIAETFKTLWQINMKLNLKKCTFGMQEGMFLGYKVNTDGMKVCPDKAYAVLSLPSLGCLKDIQKLNRKLASLNRFLSKSAKKSLPFFKTLMKCTKKRDFQWTQEAKIAFKQMKKLITDLLILTAPKEREELIMYLAATKEAISAVLMTEREGKQMPVYVVSRALRGPEINYTHMEKLVLALLSASRRLKRYFRTHTIAVIIDQPIKQLLSNSEITRRMLKEPEELPEPWTLFTDGSSCIDGSGAGLILTNPEGVEFTYATRFRFEATNNEAEYEALTDRMVQYLERVKTLTNNFKEFSIKQVPRSENKKADALSKIASTSFAYLSKQVLVEELNEKSINEKES</sequence>
<feature type="coiled-coil region" evidence="2">
    <location>
        <begin position="407"/>
        <end position="434"/>
    </location>
</feature>
<reference evidence="5" key="2">
    <citation type="submission" date="2022-01" db="EMBL/GenBank/DDBJ databases">
        <authorList>
            <person name="Yamashiro T."/>
            <person name="Shiraishi A."/>
            <person name="Satake H."/>
            <person name="Nakayama K."/>
        </authorList>
    </citation>
    <scope>NUCLEOTIDE SEQUENCE</scope>
</reference>
<proteinExistence type="predicted"/>
<name>A0ABQ5HKK2_9ASTR</name>
<dbReference type="Gene3D" id="3.30.70.270">
    <property type="match status" value="2"/>
</dbReference>
<protein>
    <submittedName>
        <fullName evidence="5">Reverse transcriptase domain-containing protein</fullName>
    </submittedName>
</protein>
<feature type="domain" description="Reverse transcriptase" evidence="3">
    <location>
        <begin position="16"/>
        <end position="176"/>
    </location>
</feature>
<evidence type="ECO:0000313" key="6">
    <source>
        <dbReference type="Proteomes" id="UP001151760"/>
    </source>
</evidence>
<evidence type="ECO:0000259" key="3">
    <source>
        <dbReference type="Pfam" id="PF00078"/>
    </source>
</evidence>
<evidence type="ECO:0000256" key="2">
    <source>
        <dbReference type="SAM" id="Coils"/>
    </source>
</evidence>
<dbReference type="GO" id="GO:0003964">
    <property type="term" value="F:RNA-directed DNA polymerase activity"/>
    <property type="evidence" value="ECO:0007669"/>
    <property type="project" value="UniProtKB-KW"/>
</dbReference>
<keyword evidence="5" id="KW-0808">Transferase</keyword>
<gene>
    <name evidence="5" type="ORF">Tco_1070175</name>
</gene>
<dbReference type="PANTHER" id="PTHR37984">
    <property type="entry name" value="PROTEIN CBG26694"/>
    <property type="match status" value="1"/>
</dbReference>
<dbReference type="InterPro" id="IPR000477">
    <property type="entry name" value="RT_dom"/>
</dbReference>
<keyword evidence="6" id="KW-1185">Reference proteome</keyword>
<dbReference type="SUPFAM" id="SSF56672">
    <property type="entry name" value="DNA/RNA polymerases"/>
    <property type="match status" value="1"/>
</dbReference>
<dbReference type="InterPro" id="IPR041577">
    <property type="entry name" value="RT_RNaseH_2"/>
</dbReference>
<dbReference type="InterPro" id="IPR012337">
    <property type="entry name" value="RNaseH-like_sf"/>
</dbReference>
<feature type="domain" description="Reverse transcriptase/retrotransposon-derived protein RNase H-like" evidence="4">
    <location>
        <begin position="242"/>
        <end position="339"/>
    </location>
</feature>
<dbReference type="Pfam" id="PF00078">
    <property type="entry name" value="RVT_1"/>
    <property type="match status" value="1"/>
</dbReference>
<keyword evidence="5" id="KW-0548">Nucleotidyltransferase</keyword>
<keyword evidence="5" id="KW-0695">RNA-directed DNA polymerase</keyword>
<evidence type="ECO:0000313" key="5">
    <source>
        <dbReference type="EMBL" id="GJT88458.1"/>
    </source>
</evidence>
<evidence type="ECO:0000259" key="4">
    <source>
        <dbReference type="Pfam" id="PF17919"/>
    </source>
</evidence>
<dbReference type="Pfam" id="PF17919">
    <property type="entry name" value="RT_RNaseH_2"/>
    <property type="match status" value="1"/>
</dbReference>
<keyword evidence="2" id="KW-0175">Coiled coil</keyword>
<dbReference type="CDD" id="cd01647">
    <property type="entry name" value="RT_LTR"/>
    <property type="match status" value="1"/>
</dbReference>
<dbReference type="PANTHER" id="PTHR37984:SF5">
    <property type="entry name" value="PROTEIN NYNRIN-LIKE"/>
    <property type="match status" value="1"/>
</dbReference>
<dbReference type="Gene3D" id="3.10.10.10">
    <property type="entry name" value="HIV Type 1 Reverse Transcriptase, subunit A, domain 1"/>
    <property type="match status" value="1"/>
</dbReference>
<keyword evidence="1" id="KW-0511">Multifunctional enzyme</keyword>
<dbReference type="InterPro" id="IPR043502">
    <property type="entry name" value="DNA/RNA_pol_sf"/>
</dbReference>
<organism evidence="5 6">
    <name type="scientific">Tanacetum coccineum</name>
    <dbReference type="NCBI Taxonomy" id="301880"/>
    <lineage>
        <taxon>Eukaryota</taxon>
        <taxon>Viridiplantae</taxon>
        <taxon>Streptophyta</taxon>
        <taxon>Embryophyta</taxon>
        <taxon>Tracheophyta</taxon>
        <taxon>Spermatophyta</taxon>
        <taxon>Magnoliopsida</taxon>
        <taxon>eudicotyledons</taxon>
        <taxon>Gunneridae</taxon>
        <taxon>Pentapetalae</taxon>
        <taxon>asterids</taxon>
        <taxon>campanulids</taxon>
        <taxon>Asterales</taxon>
        <taxon>Asteraceae</taxon>
        <taxon>Asteroideae</taxon>
        <taxon>Anthemideae</taxon>
        <taxon>Anthemidinae</taxon>
        <taxon>Tanacetum</taxon>
    </lineage>
</organism>
<dbReference type="InterPro" id="IPR043128">
    <property type="entry name" value="Rev_trsase/Diguanyl_cyclase"/>
</dbReference>
<accession>A0ABQ5HKK2</accession>
<evidence type="ECO:0000256" key="1">
    <source>
        <dbReference type="ARBA" id="ARBA00023268"/>
    </source>
</evidence>
<dbReference type="InterPro" id="IPR050951">
    <property type="entry name" value="Retrovirus_Pol_polyprotein"/>
</dbReference>
<dbReference type="Gene3D" id="3.30.420.10">
    <property type="entry name" value="Ribonuclease H-like superfamily/Ribonuclease H"/>
    <property type="match status" value="2"/>
</dbReference>